<dbReference type="InterPro" id="IPR011006">
    <property type="entry name" value="CheY-like_superfamily"/>
</dbReference>
<dbReference type="Pfam" id="PF08448">
    <property type="entry name" value="PAS_4"/>
    <property type="match status" value="1"/>
</dbReference>
<dbReference type="PANTHER" id="PTHR43047:SF78">
    <property type="entry name" value="SENSORY_REGULATORY PROTEIN RPFC"/>
    <property type="match status" value="1"/>
</dbReference>
<dbReference type="InterPro" id="IPR036097">
    <property type="entry name" value="HisK_dim/P_sf"/>
</dbReference>
<dbReference type="InterPro" id="IPR035965">
    <property type="entry name" value="PAS-like_dom_sf"/>
</dbReference>
<dbReference type="SMART" id="SM00387">
    <property type="entry name" value="HATPase_c"/>
    <property type="match status" value="1"/>
</dbReference>
<evidence type="ECO:0000256" key="1">
    <source>
        <dbReference type="ARBA" id="ARBA00000085"/>
    </source>
</evidence>
<dbReference type="GO" id="GO:0005524">
    <property type="term" value="F:ATP binding"/>
    <property type="evidence" value="ECO:0007669"/>
    <property type="project" value="UniProtKB-KW"/>
</dbReference>
<dbReference type="PANTHER" id="PTHR43047">
    <property type="entry name" value="TWO-COMPONENT HISTIDINE PROTEIN KINASE"/>
    <property type="match status" value="1"/>
</dbReference>
<sequence length="1162" mass="129513">MQPQLQQQVLRLLHFSLAPQGILFLGNSETLGDLSAEFARLDNNAKIFQKVREIQLPPAPVSHPSIITPWPSIGQLKSRRSFEPFLEDVFKFCSGEKQITCLLVNQDNQLIYVFCNTAQLLDLPVGEARLDVTDVIHPNLSLPLSTALHRARRDRQTVLYGEIKLRRGEIDFSVTLRVGLYSSQVIDDWAIVLCELETEPTFAPAVSRLDMTVEASRQIAELEYALQQTRQNLQVTIEELEVANEEQQATNEELLASNEELQSTNEELQSVNEELYTVNTEYQSKIQQLTQLTNDMDNLLGSTDIGVVFLDRKLCIRKLTPAATRAINIRASDVNRPLAHFTHNLNLPDLIEILKQAVESEQPAEREVTLTATGETLLMRVNPYLREDGTSDGVVLTFVNIQELKQTQNQLQATNALLENLFAASPVGLSLTDSNFQYVKINQAHALMTGFSIEEHLGKTLEELIPTMGENIAPILNQVMVTGVPILNMEIQGQTPAHPGENRSWLTSYFPVNLVDGSRGIGGVITEITEQKRTQQALEESRNLIEQITESSPGIIYIYDLIERRNIYANRTVTDIFGYTPEEIQQLPGNLFESTVHPEDKAVLQEHLSSLAVIADDQILECEYRIRRQEGDWRWLSLRTVVFQRTATGQPKQVLGIATDLTERKLAEMALQEAKAAADAASEAKSEFLANMSHELRTPLNAILGFAQLLSRNPDIPPKQLEQLQTINRSGEHLRSLIDNVLDLAKIESGLMTINPTSFDIYSMVQGITTLLKVTAASKGLQLVLDTESPSPLVPESPSPLWIVADANKLRQVITNLLSNAIKFTQKGRITLRVEVGSVAEAQSPGQLRINFEVEDTGLGMSQETIGAIFQPFVQGVSPVYREGTGLGLTIARRFVELMGGQMSVESDLDQGSIFRFWIIAALAEPEDISGLPSERHPVGIVSEGGEPLSTYRILSVDDNQDNCQLMVELLAEVGFEVRSARDGTEALSQWEEWQPDLILMDILMPQMDGLETTREIRRREAASSDESRTKIIALTALAFEGDKLAAINAGCDDFLVKPFQNLDLFHKLAQNLGISYIYGEDSVCVGERFCTDAGGIVGRADIADMPSEWVEQMREAASLASRRKVMELIAQIPPDKESLSFFLKEKAKLFDFQVIIDLLSF</sequence>
<feature type="domain" description="PAC" evidence="16">
    <location>
        <begin position="620"/>
        <end position="673"/>
    </location>
</feature>
<dbReference type="Gene3D" id="3.40.50.2300">
    <property type="match status" value="1"/>
</dbReference>
<dbReference type="SUPFAM" id="SSF55785">
    <property type="entry name" value="PYP-like sensor domain (PAS domain)"/>
    <property type="match status" value="3"/>
</dbReference>
<dbReference type="InterPro" id="IPR036890">
    <property type="entry name" value="HATPase_C_sf"/>
</dbReference>
<evidence type="ECO:0000256" key="3">
    <source>
        <dbReference type="ARBA" id="ARBA00012438"/>
    </source>
</evidence>
<evidence type="ECO:0000259" key="13">
    <source>
        <dbReference type="PROSITE" id="PS50109"/>
    </source>
</evidence>
<dbReference type="Gene3D" id="1.10.287.130">
    <property type="match status" value="1"/>
</dbReference>
<dbReference type="PROSITE" id="PS50110">
    <property type="entry name" value="RESPONSE_REGULATORY"/>
    <property type="match status" value="1"/>
</dbReference>
<dbReference type="SUPFAM" id="SSF55874">
    <property type="entry name" value="ATPase domain of HSP90 chaperone/DNA topoisomerase II/histidine kinase"/>
    <property type="match status" value="1"/>
</dbReference>
<evidence type="ECO:0000256" key="6">
    <source>
        <dbReference type="ARBA" id="ARBA00022741"/>
    </source>
</evidence>
<dbReference type="InterPro" id="IPR013655">
    <property type="entry name" value="PAS_fold_3"/>
</dbReference>
<dbReference type="EC" id="2.7.13.3" evidence="3"/>
<keyword evidence="4 11" id="KW-0597">Phosphoprotein</keyword>
<dbReference type="Gene3D" id="3.30.565.10">
    <property type="entry name" value="Histidine kinase-like ATPase, C-terminal domain"/>
    <property type="match status" value="1"/>
</dbReference>
<dbReference type="PROSITE" id="PS50109">
    <property type="entry name" value="HIS_KIN"/>
    <property type="match status" value="1"/>
</dbReference>
<keyword evidence="5" id="KW-0808">Transferase</keyword>
<comment type="caution">
    <text evidence="17">The sequence shown here is derived from an EMBL/GenBank/DDBJ whole genome shotgun (WGS) entry which is preliminary data.</text>
</comment>
<dbReference type="InterPro" id="IPR001610">
    <property type="entry name" value="PAC"/>
</dbReference>
<dbReference type="InterPro" id="IPR005467">
    <property type="entry name" value="His_kinase_dom"/>
</dbReference>
<keyword evidence="6" id="KW-0547">Nucleotide-binding</keyword>
<feature type="domain" description="Response regulatory" evidence="14">
    <location>
        <begin position="953"/>
        <end position="1073"/>
    </location>
</feature>
<dbReference type="PROSITE" id="PS50113">
    <property type="entry name" value="PAC"/>
    <property type="match status" value="2"/>
</dbReference>
<dbReference type="NCBIfam" id="TIGR00229">
    <property type="entry name" value="sensory_box"/>
    <property type="match status" value="2"/>
</dbReference>
<keyword evidence="7" id="KW-0418">Kinase</keyword>
<dbReference type="EMBL" id="DSPX01000015">
    <property type="protein sequence ID" value="HGF99399.1"/>
    <property type="molecule type" value="Genomic_DNA"/>
</dbReference>
<dbReference type="PROSITE" id="PS50112">
    <property type="entry name" value="PAS"/>
    <property type="match status" value="2"/>
</dbReference>
<evidence type="ECO:0000256" key="8">
    <source>
        <dbReference type="ARBA" id="ARBA00022840"/>
    </source>
</evidence>
<reference evidence="17" key="1">
    <citation type="journal article" date="2020" name="mSystems">
        <title>Genome- and Community-Level Interaction Insights into Carbon Utilization and Element Cycling Functions of Hydrothermarchaeota in Hydrothermal Sediment.</title>
        <authorList>
            <person name="Zhou Z."/>
            <person name="Liu Y."/>
            <person name="Xu W."/>
            <person name="Pan J."/>
            <person name="Luo Z.H."/>
            <person name="Li M."/>
        </authorList>
    </citation>
    <scope>NUCLEOTIDE SEQUENCE [LARGE SCALE GENOMIC DNA]</scope>
    <source>
        <strain evidence="17">SpSt-374</strain>
    </source>
</reference>
<dbReference type="SMART" id="SM00091">
    <property type="entry name" value="PAS"/>
    <property type="match status" value="3"/>
</dbReference>
<dbReference type="CDD" id="cd00082">
    <property type="entry name" value="HisKA"/>
    <property type="match status" value="1"/>
</dbReference>
<gene>
    <name evidence="17" type="ORF">ENR15_01685</name>
</gene>
<evidence type="ECO:0000259" key="14">
    <source>
        <dbReference type="PROSITE" id="PS50110"/>
    </source>
</evidence>
<keyword evidence="8" id="KW-0067">ATP-binding</keyword>
<feature type="modified residue" description="4-aspartylphosphate" evidence="11">
    <location>
        <position position="1002"/>
    </location>
</feature>
<feature type="coiled-coil region" evidence="12">
    <location>
        <begin position="664"/>
        <end position="691"/>
    </location>
</feature>
<name>A0A7C3ZEY6_9CYAN</name>
<dbReference type="CDD" id="cd00130">
    <property type="entry name" value="PAS"/>
    <property type="match status" value="1"/>
</dbReference>
<feature type="domain" description="PAC" evidence="16">
    <location>
        <begin position="362"/>
        <end position="413"/>
    </location>
</feature>
<evidence type="ECO:0000256" key="12">
    <source>
        <dbReference type="SAM" id="Coils"/>
    </source>
</evidence>
<dbReference type="Gene3D" id="3.40.50.150">
    <property type="entry name" value="Vaccinia Virus protein VP39"/>
    <property type="match status" value="1"/>
</dbReference>
<evidence type="ECO:0000259" key="15">
    <source>
        <dbReference type="PROSITE" id="PS50112"/>
    </source>
</evidence>
<feature type="domain" description="PAS" evidence="15">
    <location>
        <begin position="541"/>
        <end position="608"/>
    </location>
</feature>
<dbReference type="InterPro" id="IPR013656">
    <property type="entry name" value="PAS_4"/>
</dbReference>
<feature type="domain" description="Histidine kinase" evidence="13">
    <location>
        <begin position="691"/>
        <end position="923"/>
    </location>
</feature>
<dbReference type="InterPro" id="IPR001789">
    <property type="entry name" value="Sig_transdc_resp-reg_receiver"/>
</dbReference>
<dbReference type="CDD" id="cd16922">
    <property type="entry name" value="HATPase_EvgS-ArcB-TorS-like"/>
    <property type="match status" value="1"/>
</dbReference>
<dbReference type="Pfam" id="PF08447">
    <property type="entry name" value="PAS_3"/>
    <property type="match status" value="1"/>
</dbReference>
<organism evidence="17">
    <name type="scientific">Planktothricoides sp. SpSt-374</name>
    <dbReference type="NCBI Taxonomy" id="2282167"/>
    <lineage>
        <taxon>Bacteria</taxon>
        <taxon>Bacillati</taxon>
        <taxon>Cyanobacteriota</taxon>
        <taxon>Cyanophyceae</taxon>
        <taxon>Oscillatoriophycideae</taxon>
        <taxon>Oscillatoriales</taxon>
        <taxon>Oscillatoriaceae</taxon>
        <taxon>Planktothricoides</taxon>
    </lineage>
</organism>
<feature type="coiled-coil region" evidence="12">
    <location>
        <begin position="212"/>
        <end position="281"/>
    </location>
</feature>
<dbReference type="Pfam" id="PF02518">
    <property type="entry name" value="HATPase_c"/>
    <property type="match status" value="1"/>
</dbReference>
<comment type="subcellular location">
    <subcellularLocation>
        <location evidence="2">Membrane</location>
    </subcellularLocation>
</comment>
<proteinExistence type="predicted"/>
<dbReference type="Pfam" id="PF13596">
    <property type="entry name" value="PAS_10"/>
    <property type="match status" value="1"/>
</dbReference>
<dbReference type="SUPFAM" id="SSF52172">
    <property type="entry name" value="CheY-like"/>
    <property type="match status" value="1"/>
</dbReference>
<evidence type="ECO:0000256" key="4">
    <source>
        <dbReference type="ARBA" id="ARBA00022553"/>
    </source>
</evidence>
<dbReference type="Gene3D" id="3.30.450.20">
    <property type="entry name" value="PAS domain"/>
    <property type="match status" value="3"/>
</dbReference>
<evidence type="ECO:0000256" key="9">
    <source>
        <dbReference type="ARBA" id="ARBA00023012"/>
    </source>
</evidence>
<evidence type="ECO:0000256" key="5">
    <source>
        <dbReference type="ARBA" id="ARBA00022679"/>
    </source>
</evidence>
<accession>A0A7C3ZEY6</accession>
<dbReference type="SUPFAM" id="SSF47384">
    <property type="entry name" value="Homodimeric domain of signal transducing histidine kinase"/>
    <property type="match status" value="1"/>
</dbReference>
<dbReference type="SMART" id="SM00388">
    <property type="entry name" value="HisKA"/>
    <property type="match status" value="1"/>
</dbReference>
<keyword evidence="12" id="KW-0175">Coiled coil</keyword>
<evidence type="ECO:0000256" key="11">
    <source>
        <dbReference type="PROSITE-ProRule" id="PRU00169"/>
    </source>
</evidence>
<evidence type="ECO:0000256" key="7">
    <source>
        <dbReference type="ARBA" id="ARBA00022777"/>
    </source>
</evidence>
<dbReference type="InterPro" id="IPR029063">
    <property type="entry name" value="SAM-dependent_MTases_sf"/>
</dbReference>
<dbReference type="GO" id="GO:0000155">
    <property type="term" value="F:phosphorelay sensor kinase activity"/>
    <property type="evidence" value="ECO:0007669"/>
    <property type="project" value="InterPro"/>
</dbReference>
<dbReference type="CDD" id="cd17546">
    <property type="entry name" value="REC_hyHK_CKI1_RcsC-like"/>
    <property type="match status" value="1"/>
</dbReference>
<dbReference type="InterPro" id="IPR000014">
    <property type="entry name" value="PAS"/>
</dbReference>
<dbReference type="Pfam" id="PF00072">
    <property type="entry name" value="Response_reg"/>
    <property type="match status" value="1"/>
</dbReference>
<dbReference type="Pfam" id="PF00512">
    <property type="entry name" value="HisKA"/>
    <property type="match status" value="1"/>
</dbReference>
<dbReference type="FunFam" id="1.10.287.130:FF:000038">
    <property type="entry name" value="Sensory transduction histidine kinase"/>
    <property type="match status" value="1"/>
</dbReference>
<evidence type="ECO:0000259" key="16">
    <source>
        <dbReference type="PROSITE" id="PS50113"/>
    </source>
</evidence>
<protein>
    <recommendedName>
        <fullName evidence="3">histidine kinase</fullName>
        <ecNumber evidence="3">2.7.13.3</ecNumber>
    </recommendedName>
</protein>
<dbReference type="InterPro" id="IPR003594">
    <property type="entry name" value="HATPase_dom"/>
</dbReference>
<dbReference type="InterPro" id="IPR003661">
    <property type="entry name" value="HisK_dim/P_dom"/>
</dbReference>
<dbReference type="PRINTS" id="PR00344">
    <property type="entry name" value="BCTRLSENSOR"/>
</dbReference>
<evidence type="ECO:0000256" key="10">
    <source>
        <dbReference type="ARBA" id="ARBA00023136"/>
    </source>
</evidence>
<evidence type="ECO:0000256" key="2">
    <source>
        <dbReference type="ARBA" id="ARBA00004370"/>
    </source>
</evidence>
<feature type="domain" description="PAS" evidence="15">
    <location>
        <begin position="414"/>
        <end position="483"/>
    </location>
</feature>
<dbReference type="AlphaFoldDB" id="A0A7C3ZEY6"/>
<evidence type="ECO:0000313" key="17">
    <source>
        <dbReference type="EMBL" id="HGF99399.1"/>
    </source>
</evidence>
<comment type="catalytic activity">
    <reaction evidence="1">
        <text>ATP + protein L-histidine = ADP + protein N-phospho-L-histidine.</text>
        <dbReference type="EC" id="2.7.13.3"/>
    </reaction>
</comment>
<dbReference type="SMART" id="SM00086">
    <property type="entry name" value="PAC"/>
    <property type="match status" value="1"/>
</dbReference>
<dbReference type="SMART" id="SM00448">
    <property type="entry name" value="REC"/>
    <property type="match status" value="1"/>
</dbReference>
<dbReference type="InterPro" id="IPR000700">
    <property type="entry name" value="PAS-assoc_C"/>
</dbReference>
<keyword evidence="10" id="KW-0472">Membrane</keyword>
<dbReference type="InterPro" id="IPR004358">
    <property type="entry name" value="Sig_transdc_His_kin-like_C"/>
</dbReference>
<keyword evidence="9" id="KW-0902">Two-component regulatory system</keyword>
<dbReference type="GO" id="GO:0016020">
    <property type="term" value="C:membrane"/>
    <property type="evidence" value="ECO:0007669"/>
    <property type="project" value="UniProtKB-SubCell"/>
</dbReference>